<dbReference type="RefSeq" id="WP_244542252.1">
    <property type="nucleotide sequence ID" value="NZ_FNYQ01000145.1"/>
</dbReference>
<protein>
    <submittedName>
        <fullName evidence="2">KilA-N domain-containing protein</fullName>
    </submittedName>
</protein>
<dbReference type="InterPro" id="IPR018004">
    <property type="entry name" value="KilA/APSES_HTH"/>
</dbReference>
<proteinExistence type="predicted"/>
<dbReference type="PANTHER" id="PTHR48135">
    <property type="match status" value="1"/>
</dbReference>
<sequence length="118" mass="13635">MSTRIIPFEYEGQPVRFNADGWLHATEIAERFGKKSAHWLELDSTKEYIRKLSERMAVSNVGKSDITLVITRRGNSKASGTWLHPKLAVKFARWLSVDFEIWCDEQIDALLRGDGRPW</sequence>
<dbReference type="GO" id="GO:0003677">
    <property type="term" value="F:DNA binding"/>
    <property type="evidence" value="ECO:0007669"/>
    <property type="project" value="InterPro"/>
</dbReference>
<evidence type="ECO:0000259" key="1">
    <source>
        <dbReference type="PROSITE" id="PS51301"/>
    </source>
</evidence>
<dbReference type="Proteomes" id="UP000199250">
    <property type="component" value="Unassembled WGS sequence"/>
</dbReference>
<gene>
    <name evidence="2" type="ORF">SAMN04244572_04535</name>
</gene>
<evidence type="ECO:0000313" key="3">
    <source>
        <dbReference type="Proteomes" id="UP000199250"/>
    </source>
</evidence>
<dbReference type="Pfam" id="PF04383">
    <property type="entry name" value="KilA-N"/>
    <property type="match status" value="1"/>
</dbReference>
<dbReference type="EMBL" id="FNYQ01000145">
    <property type="protein sequence ID" value="SEJ57613.1"/>
    <property type="molecule type" value="Genomic_DNA"/>
</dbReference>
<evidence type="ECO:0000313" key="2">
    <source>
        <dbReference type="EMBL" id="SEJ57613.1"/>
    </source>
</evidence>
<feature type="domain" description="KilA-N" evidence="1">
    <location>
        <begin position="4"/>
        <end position="110"/>
    </location>
</feature>
<accession>A0A1H6ZVV6</accession>
<name>A0A1H6ZVV6_9GAMM</name>
<reference evidence="2 3" key="1">
    <citation type="submission" date="2016-10" db="EMBL/GenBank/DDBJ databases">
        <authorList>
            <person name="de Groot N.N."/>
        </authorList>
    </citation>
    <scope>NUCLEOTIDE SEQUENCE [LARGE SCALE GENOMIC DNA]</scope>
    <source>
        <strain evidence="2 3">DSM 373</strain>
    </source>
</reference>
<dbReference type="SUPFAM" id="SSF54616">
    <property type="entry name" value="DNA-binding domain of Mlu1-box binding protein MBP1"/>
    <property type="match status" value="1"/>
</dbReference>
<dbReference type="AlphaFoldDB" id="A0A1H6ZVV6"/>
<dbReference type="PROSITE" id="PS51301">
    <property type="entry name" value="KILA_N"/>
    <property type="match status" value="1"/>
</dbReference>
<dbReference type="InterPro" id="IPR017880">
    <property type="entry name" value="KilA_N"/>
</dbReference>
<dbReference type="PANTHER" id="PTHR48135:SF1">
    <property type="entry name" value="KILA-N DOMAIN-CONTAINING PROTEIN"/>
    <property type="match status" value="1"/>
</dbReference>
<organism evidence="2 3">
    <name type="scientific">Azotobacter beijerinckii</name>
    <dbReference type="NCBI Taxonomy" id="170623"/>
    <lineage>
        <taxon>Bacteria</taxon>
        <taxon>Pseudomonadati</taxon>
        <taxon>Pseudomonadota</taxon>
        <taxon>Gammaproteobacteria</taxon>
        <taxon>Pseudomonadales</taxon>
        <taxon>Pseudomonadaceae</taxon>
        <taxon>Azotobacter</taxon>
    </lineage>
</organism>
<dbReference type="InterPro" id="IPR036887">
    <property type="entry name" value="HTH_APSES_sf"/>
</dbReference>
<dbReference type="SMART" id="SM01252">
    <property type="entry name" value="KilA-N"/>
    <property type="match status" value="1"/>
</dbReference>